<organism evidence="1 2">
    <name type="scientific">Coemansia aciculifera</name>
    <dbReference type="NCBI Taxonomy" id="417176"/>
    <lineage>
        <taxon>Eukaryota</taxon>
        <taxon>Fungi</taxon>
        <taxon>Fungi incertae sedis</taxon>
        <taxon>Zoopagomycota</taxon>
        <taxon>Kickxellomycotina</taxon>
        <taxon>Kickxellomycetes</taxon>
        <taxon>Kickxellales</taxon>
        <taxon>Kickxellaceae</taxon>
        <taxon>Coemansia</taxon>
    </lineage>
</organism>
<name>A0ACC1M3A8_9FUNG</name>
<keyword evidence="2" id="KW-1185">Reference proteome</keyword>
<evidence type="ECO:0000313" key="2">
    <source>
        <dbReference type="Proteomes" id="UP001139981"/>
    </source>
</evidence>
<evidence type="ECO:0000313" key="1">
    <source>
        <dbReference type="EMBL" id="KAJ2893920.1"/>
    </source>
</evidence>
<proteinExistence type="predicted"/>
<accession>A0ACC1M3A8</accession>
<dbReference type="Proteomes" id="UP001139981">
    <property type="component" value="Unassembled WGS sequence"/>
</dbReference>
<reference evidence="1" key="1">
    <citation type="submission" date="2022-07" db="EMBL/GenBank/DDBJ databases">
        <title>Phylogenomic reconstructions and comparative analyses of Kickxellomycotina fungi.</title>
        <authorList>
            <person name="Reynolds N.K."/>
            <person name="Stajich J.E."/>
            <person name="Barry K."/>
            <person name="Grigoriev I.V."/>
            <person name="Crous P."/>
            <person name="Smith M.E."/>
        </authorList>
    </citation>
    <scope>NUCLEOTIDE SEQUENCE</scope>
    <source>
        <strain evidence="1">CBS 190363</strain>
    </source>
</reference>
<sequence length="149" mass="16471">MRITKLFLLLASASVVSGLSEKQEQTVTDVLAVLKRGTSIYPLEDLLHQLAQVMEFKKSAARLSRFVPGSKAAYSTVYDMLIYVDTNGKHTTEQHQKLRQLTDIIGAKILNLNSKEASFKTVVLEEEEVNDDEEASLTSSLKAPIKSSA</sequence>
<gene>
    <name evidence="1" type="ORF">IWW38_002736</name>
</gene>
<protein>
    <submittedName>
        <fullName evidence="1">Uncharacterized protein</fullName>
    </submittedName>
</protein>
<comment type="caution">
    <text evidence="1">The sequence shown here is derived from an EMBL/GenBank/DDBJ whole genome shotgun (WGS) entry which is preliminary data.</text>
</comment>
<dbReference type="EMBL" id="JANBVB010000479">
    <property type="protein sequence ID" value="KAJ2893920.1"/>
    <property type="molecule type" value="Genomic_DNA"/>
</dbReference>